<gene>
    <name evidence="7" type="ORF">HNQ85_003174</name>
</gene>
<dbReference type="RefSeq" id="WP_181538610.1">
    <property type="nucleotide sequence ID" value="NZ_JACDUU010000009.1"/>
</dbReference>
<dbReference type="Pfam" id="PF00355">
    <property type="entry name" value="Rieske"/>
    <property type="match status" value="1"/>
</dbReference>
<dbReference type="GO" id="GO:0051537">
    <property type="term" value="F:2 iron, 2 sulfur cluster binding"/>
    <property type="evidence" value="ECO:0007669"/>
    <property type="project" value="UniProtKB-KW"/>
</dbReference>
<evidence type="ECO:0000313" key="8">
    <source>
        <dbReference type="Proteomes" id="UP000580891"/>
    </source>
</evidence>
<dbReference type="PROSITE" id="PS51296">
    <property type="entry name" value="RIESKE"/>
    <property type="match status" value="1"/>
</dbReference>
<evidence type="ECO:0000256" key="3">
    <source>
        <dbReference type="ARBA" id="ARBA00023004"/>
    </source>
</evidence>
<dbReference type="PANTHER" id="PTHR13847">
    <property type="entry name" value="SARCOSINE DEHYDROGENASE-RELATED"/>
    <property type="match status" value="1"/>
</dbReference>
<evidence type="ECO:0000256" key="4">
    <source>
        <dbReference type="ARBA" id="ARBA00023014"/>
    </source>
</evidence>
<keyword evidence="8" id="KW-1185">Reference proteome</keyword>
<dbReference type="InterPro" id="IPR038010">
    <property type="entry name" value="YhfW_C"/>
</dbReference>
<comment type="caution">
    <text evidence="7">The sequence shown here is derived from an EMBL/GenBank/DDBJ whole genome shotgun (WGS) entry which is preliminary data.</text>
</comment>
<dbReference type="GO" id="GO:0004497">
    <property type="term" value="F:monooxygenase activity"/>
    <property type="evidence" value="ECO:0007669"/>
    <property type="project" value="UniProtKB-ARBA"/>
</dbReference>
<dbReference type="Gene3D" id="3.30.9.10">
    <property type="entry name" value="D-Amino Acid Oxidase, subunit A, domain 2"/>
    <property type="match status" value="1"/>
</dbReference>
<dbReference type="Pfam" id="PF01266">
    <property type="entry name" value="DAO"/>
    <property type="match status" value="1"/>
</dbReference>
<evidence type="ECO:0000313" key="7">
    <source>
        <dbReference type="EMBL" id="MBA2872861.1"/>
    </source>
</evidence>
<dbReference type="AlphaFoldDB" id="A0A7W0BXZ5"/>
<reference evidence="7 8" key="1">
    <citation type="submission" date="2020-07" db="EMBL/GenBank/DDBJ databases">
        <title>Genomic Encyclopedia of Type Strains, Phase IV (KMG-IV): sequencing the most valuable type-strain genomes for metagenomic binning, comparative biology and taxonomic classification.</title>
        <authorList>
            <person name="Goeker M."/>
        </authorList>
    </citation>
    <scope>NUCLEOTIDE SEQUENCE [LARGE SCALE GENOMIC DNA]</scope>
    <source>
        <strain evidence="7 8">DSM 25220</strain>
    </source>
</reference>
<dbReference type="GO" id="GO:0005737">
    <property type="term" value="C:cytoplasm"/>
    <property type="evidence" value="ECO:0007669"/>
    <property type="project" value="TreeGrafter"/>
</dbReference>
<evidence type="ECO:0000256" key="1">
    <source>
        <dbReference type="ARBA" id="ARBA00022714"/>
    </source>
</evidence>
<keyword evidence="3" id="KW-0408">Iron</keyword>
<dbReference type="InterPro" id="IPR017941">
    <property type="entry name" value="Rieske_2Fe-2S"/>
</dbReference>
<evidence type="ECO:0000259" key="6">
    <source>
        <dbReference type="PROSITE" id="PS51296"/>
    </source>
</evidence>
<dbReference type="EMBL" id="JACDUU010000009">
    <property type="protein sequence ID" value="MBA2872861.1"/>
    <property type="molecule type" value="Genomic_DNA"/>
</dbReference>
<evidence type="ECO:0000256" key="2">
    <source>
        <dbReference type="ARBA" id="ARBA00022723"/>
    </source>
</evidence>
<evidence type="ECO:0000256" key="5">
    <source>
        <dbReference type="ARBA" id="ARBA00023157"/>
    </source>
</evidence>
<dbReference type="SUPFAM" id="SSF50022">
    <property type="entry name" value="ISP domain"/>
    <property type="match status" value="1"/>
</dbReference>
<dbReference type="InterPro" id="IPR036188">
    <property type="entry name" value="FAD/NAD-bd_sf"/>
</dbReference>
<dbReference type="InterPro" id="IPR036922">
    <property type="entry name" value="Rieske_2Fe-2S_sf"/>
</dbReference>
<dbReference type="FunFam" id="2.102.10.10:FF:000014">
    <property type="entry name" value="Oxidoreductase, FAD dependent"/>
    <property type="match status" value="1"/>
</dbReference>
<dbReference type="InterPro" id="IPR005805">
    <property type="entry name" value="Rieske_Fe-S_prot_C"/>
</dbReference>
<dbReference type="PANTHER" id="PTHR13847:SF274">
    <property type="entry name" value="RIESKE 2FE-2S IRON-SULFUR PROTEIN YHFW-RELATED"/>
    <property type="match status" value="1"/>
</dbReference>
<dbReference type="InterPro" id="IPR006076">
    <property type="entry name" value="FAD-dep_OxRdtase"/>
</dbReference>
<dbReference type="SUPFAM" id="SSF51905">
    <property type="entry name" value="FAD/NAD(P)-binding domain"/>
    <property type="match status" value="1"/>
</dbReference>
<proteinExistence type="predicted"/>
<dbReference type="GO" id="GO:0016020">
    <property type="term" value="C:membrane"/>
    <property type="evidence" value="ECO:0007669"/>
    <property type="project" value="InterPro"/>
</dbReference>
<accession>A0A7W0BXZ5</accession>
<keyword evidence="4" id="KW-0411">Iron-sulfur</keyword>
<keyword evidence="5" id="KW-1015">Disulfide bond</keyword>
<dbReference type="PRINTS" id="PR00162">
    <property type="entry name" value="RIESKE"/>
</dbReference>
<keyword evidence="1" id="KW-0001">2Fe-2S</keyword>
<feature type="domain" description="Rieske" evidence="6">
    <location>
        <begin position="426"/>
        <end position="512"/>
    </location>
</feature>
<name>A0A7W0BXZ5_9BACL</name>
<organism evidence="7 8">
    <name type="scientific">[Anoxybacillus] calidus</name>
    <dbReference type="NCBI Taxonomy" id="575178"/>
    <lineage>
        <taxon>Bacteria</taxon>
        <taxon>Bacillati</taxon>
        <taxon>Bacillota</taxon>
        <taxon>Bacilli</taxon>
        <taxon>Bacillales</taxon>
        <taxon>Anoxybacillaceae</taxon>
        <taxon>Paranoxybacillus</taxon>
    </lineage>
</organism>
<dbReference type="CDD" id="cd03477">
    <property type="entry name" value="Rieske_YhfW_C"/>
    <property type="match status" value="1"/>
</dbReference>
<dbReference type="GO" id="GO:0046872">
    <property type="term" value="F:metal ion binding"/>
    <property type="evidence" value="ECO:0007669"/>
    <property type="project" value="UniProtKB-KW"/>
</dbReference>
<dbReference type="Gene3D" id="2.102.10.10">
    <property type="entry name" value="Rieske [2Fe-2S] iron-sulphur domain"/>
    <property type="match status" value="1"/>
</dbReference>
<sequence length="512" mass="57732">MNEMNKAEGVLPQFPEPYWRDFIKLPSFSKLNKDINVDVAIVGGGISGITAAYLLAQHGVKVALIEADRILNGTTGHTTAKVTAQHGLIYDEFINHLGEEKAKMYYEAANDALQFIRNTIREHHIECDWMEEDAYVYTNSNPYISKVINEFKAYEKLGINGAFAESISLPIQIKAAVIMKNQAQFHPLKYLTKLVEQMTQKGVEIYEHTTAIDVERGTQPKVVTRDGYKITCENVIACSHFPFYDAGFYFSRMYAERSYIIAVKTEKDYPGGMYISAEDPIRSLRYANVNGEKLVLIAGENHKTGQGVPMMQHYEALQSFGDEVFGIKEIPYRWSTQDFTTLDKVPYIGQMNNGTPNIFVATGYRKWGMTNGTAAALLLTDLVLKKENRYHELYTPSRFYADPSVKKFISMNMDVAKHLIEGKLEFALRKPEDLTNDEGAVVSVNGKRAGAYKDEEGKLHIVDTTCTHMGCELEWNSGDRTWDCPCHGSRFSIDGDVVEGPAQKPLKKVELE</sequence>
<dbReference type="Gene3D" id="3.50.50.60">
    <property type="entry name" value="FAD/NAD(P)-binding domain"/>
    <property type="match status" value="1"/>
</dbReference>
<dbReference type="Proteomes" id="UP000580891">
    <property type="component" value="Unassembled WGS sequence"/>
</dbReference>
<protein>
    <submittedName>
        <fullName evidence="7">Glycine/D-amino acid oxidase-like deaminating enzyme/nitrite reductase/ring-hydroxylating ferredoxin subunit</fullName>
    </submittedName>
</protein>
<dbReference type="GO" id="GO:0016705">
    <property type="term" value="F:oxidoreductase activity, acting on paired donors, with incorporation or reduction of molecular oxygen"/>
    <property type="evidence" value="ECO:0007669"/>
    <property type="project" value="UniProtKB-ARBA"/>
</dbReference>
<keyword evidence="2" id="KW-0479">Metal-binding</keyword>